<evidence type="ECO:0000259" key="2">
    <source>
        <dbReference type="Pfam" id="PF01557"/>
    </source>
</evidence>
<accession>A0A4Z1CPG7</accession>
<dbReference type="GO" id="GO:0005737">
    <property type="term" value="C:cytoplasm"/>
    <property type="evidence" value="ECO:0007669"/>
    <property type="project" value="TreeGrafter"/>
</dbReference>
<dbReference type="SUPFAM" id="SSF56529">
    <property type="entry name" value="FAH"/>
    <property type="match status" value="1"/>
</dbReference>
<dbReference type="OrthoDB" id="9792137at2"/>
<organism evidence="3 4">
    <name type="scientific">Nocardioides eburneiflavus</name>
    <dbReference type="NCBI Taxonomy" id="2518372"/>
    <lineage>
        <taxon>Bacteria</taxon>
        <taxon>Bacillati</taxon>
        <taxon>Actinomycetota</taxon>
        <taxon>Actinomycetes</taxon>
        <taxon>Propionibacteriales</taxon>
        <taxon>Nocardioidaceae</taxon>
        <taxon>Nocardioides</taxon>
    </lineage>
</organism>
<evidence type="ECO:0000256" key="1">
    <source>
        <dbReference type="ARBA" id="ARBA00023239"/>
    </source>
</evidence>
<comment type="caution">
    <text evidence="3">The sequence shown here is derived from an EMBL/GenBank/DDBJ whole genome shotgun (WGS) entry which is preliminary data.</text>
</comment>
<dbReference type="PANTHER" id="PTHR30143:SF0">
    <property type="entry name" value="2-KETO-4-PENTENOATE HYDRATASE"/>
    <property type="match status" value="1"/>
</dbReference>
<evidence type="ECO:0000313" key="3">
    <source>
        <dbReference type="EMBL" id="TGN66873.1"/>
    </source>
</evidence>
<dbReference type="GO" id="GO:0008684">
    <property type="term" value="F:2-oxopent-4-enoate hydratase activity"/>
    <property type="evidence" value="ECO:0007669"/>
    <property type="project" value="TreeGrafter"/>
</dbReference>
<dbReference type="AlphaFoldDB" id="A0A4Z1CPG7"/>
<dbReference type="EMBL" id="SRRO01000001">
    <property type="protein sequence ID" value="TGN66873.1"/>
    <property type="molecule type" value="Genomic_DNA"/>
</dbReference>
<feature type="domain" description="Fumarylacetoacetase-like C-terminal" evidence="2">
    <location>
        <begin position="90"/>
        <end position="260"/>
    </location>
</feature>
<dbReference type="Proteomes" id="UP000297496">
    <property type="component" value="Unassembled WGS sequence"/>
</dbReference>
<dbReference type="InterPro" id="IPR050772">
    <property type="entry name" value="Hydratase-Decarb/MhpD_sf"/>
</dbReference>
<protein>
    <submittedName>
        <fullName evidence="3">2-keto-4-pentenoate hydratase</fullName>
    </submittedName>
</protein>
<dbReference type="PANTHER" id="PTHR30143">
    <property type="entry name" value="ACID HYDRATASE"/>
    <property type="match status" value="1"/>
</dbReference>
<dbReference type="Pfam" id="PF01557">
    <property type="entry name" value="FAA_hydrolase"/>
    <property type="match status" value="1"/>
</dbReference>
<proteinExistence type="predicted"/>
<sequence length="265" mass="27984">MDAGLATTRAADRLLNATTTHVPCSPVRDLIGSDNVLAAYAVQRRLTQARLLDGARVVGRKIGLTSPAVQAQLGVDQPDFGMLFDDMAHDDGAMIPFGSVLQPRVEAEIAFVLKDDLVEGELNNKRVRAAIDYGVAALEICGSRIRDWDISFGDTVADNASAGAYVLGGVRVRLDEVEPRDVEMTMSVNGEQVSTGSGAACLGDPVNALMWLARQARKLGEPLRSGQVVLSGALGPMFPIAPGAEVTATITGLGTVSCTFTEEEE</sequence>
<reference evidence="3 4" key="1">
    <citation type="submission" date="2019-04" db="EMBL/GenBank/DDBJ databases">
        <title>Three New Species of Nocardioides, Nocardioides euryhalodurans sp. nov., Nocardioides seonyuensis sp. nov. and Nocardioides eburneoflavus sp. nov. Isolated from Soil.</title>
        <authorList>
            <person name="Roh S.G."/>
            <person name="Lee C."/>
            <person name="Kim M.-K."/>
            <person name="Kim S.B."/>
        </authorList>
    </citation>
    <scope>NUCLEOTIDE SEQUENCE [LARGE SCALE GENOMIC DNA]</scope>
    <source>
        <strain evidence="3 4">MMS17-SY213</strain>
    </source>
</reference>
<gene>
    <name evidence="3" type="ORF">EXE59_14775</name>
</gene>
<dbReference type="InterPro" id="IPR036663">
    <property type="entry name" value="Fumarylacetoacetase_C_sf"/>
</dbReference>
<name>A0A4Z1CPG7_9ACTN</name>
<evidence type="ECO:0000313" key="4">
    <source>
        <dbReference type="Proteomes" id="UP000297496"/>
    </source>
</evidence>
<keyword evidence="4" id="KW-1185">Reference proteome</keyword>
<dbReference type="Gene3D" id="3.90.850.10">
    <property type="entry name" value="Fumarylacetoacetase-like, C-terminal domain"/>
    <property type="match status" value="1"/>
</dbReference>
<dbReference type="InterPro" id="IPR011234">
    <property type="entry name" value="Fumarylacetoacetase-like_C"/>
</dbReference>
<keyword evidence="1" id="KW-0456">Lyase</keyword>